<dbReference type="Pfam" id="PF00621">
    <property type="entry name" value="RhoGEF"/>
    <property type="match status" value="1"/>
</dbReference>
<feature type="compositionally biased region" description="Basic residues" evidence="1">
    <location>
        <begin position="734"/>
        <end position="744"/>
    </location>
</feature>
<dbReference type="InterPro" id="IPR000219">
    <property type="entry name" value="DH_dom"/>
</dbReference>
<reference evidence="3" key="1">
    <citation type="journal article" date="2014" name="Genome Announc.">
        <title>De novo whole-genome sequence and genome annotation of Lichtheimia ramosa.</title>
        <authorList>
            <person name="Linde J."/>
            <person name="Schwartze V."/>
            <person name="Binder U."/>
            <person name="Lass-Florl C."/>
            <person name="Voigt K."/>
            <person name="Horn F."/>
        </authorList>
    </citation>
    <scope>NUCLEOTIDE SEQUENCE</scope>
    <source>
        <strain evidence="3">JMRC FSU:6197</strain>
    </source>
</reference>
<dbReference type="PANTHER" id="PTHR33472:SF28">
    <property type="entry name" value="BROMO AND FHA DOMAIN-CONTAINING PROTEIN DDB_G0267958"/>
    <property type="match status" value="1"/>
</dbReference>
<feature type="compositionally biased region" description="Polar residues" evidence="1">
    <location>
        <begin position="586"/>
        <end position="610"/>
    </location>
</feature>
<dbReference type="PROSITE" id="PS50010">
    <property type="entry name" value="DH_2"/>
    <property type="match status" value="1"/>
</dbReference>
<feature type="compositionally biased region" description="Polar residues" evidence="1">
    <location>
        <begin position="443"/>
        <end position="453"/>
    </location>
</feature>
<evidence type="ECO:0000256" key="1">
    <source>
        <dbReference type="SAM" id="MobiDB-lite"/>
    </source>
</evidence>
<evidence type="ECO:0000259" key="2">
    <source>
        <dbReference type="PROSITE" id="PS50010"/>
    </source>
</evidence>
<dbReference type="AlphaFoldDB" id="A0A077WJR8"/>
<dbReference type="EMBL" id="LK023324">
    <property type="protein sequence ID" value="CDS07986.1"/>
    <property type="molecule type" value="Genomic_DNA"/>
</dbReference>
<dbReference type="Gene3D" id="1.20.900.10">
    <property type="entry name" value="Dbl homology (DH) domain"/>
    <property type="match status" value="1"/>
</dbReference>
<feature type="region of interest" description="Disordered" evidence="1">
    <location>
        <begin position="407"/>
        <end position="569"/>
    </location>
</feature>
<dbReference type="PANTHER" id="PTHR33472">
    <property type="entry name" value="OS01G0106600 PROTEIN"/>
    <property type="match status" value="1"/>
</dbReference>
<sequence length="1027" mass="113028">MLSASTLSSNASDAFSTNTSATTPASPYPPTQHASGHNPLTELIETEKHYMDTLKIIDNQLAPLWSAQQAADFNDLLNNVRDILKANKRFCGRLTKIAANPQTIKELGDVLMQWVDDMEVPYANFSRGFIANLNQRQDIADNPAIRKLLQELSMNANYEITLESLFNAPVQQLKYYKMLYGRLLDSAEPGRADHKLLLKANQRIDTVMLMAQKRSAKSASSSDHVSSARLHSKALPVVTPIQTDMSRMSPSELVSLQNNLDCSKVVDVFTGAPTQCTPKFATNDASILARNSFVLLAEETHLESSTRVNVVLTNEYLIITQENTDTASSSHILVYPPLDVSDIVVKSKMVDRELVGEYLLEVAIQDKKRLTLRADNKEIRNRWVGANDDAPSSSTLAPQPLSVVVQKHGGKPAVSSSSTATKGSNNREPRKSVIRKQDFFSFYTDQSGEISPLSSDDSDTEETSSFQSKIPVVPPKMNDEKNLPAPPPPPKTASSQATPQQKPFAPKPPIKTDKGFLATPQQQQQQDASRLSPTRVASPAPSVTSISTHGSEDSSGAGSPIRPVSPRTVEISHAVAPVAMQAITQNNDYLSTTNSHTTKPLPRTSSSANDQKPPAAAPLRSSSFRQHSQVPPMHSQPQSNPAAKKALPQGPVAASYATPPPPHHHQATPPSPGHYAPRPHQPMQHVPPMGRPAPLPVPNAAANMPSSRSPSPGLPPTPGYTTNDPSRPPPPPGHHLHTPPHLRPQRSMDELNSPPRSPTPHMVNGQAHGIRQVVFSNKHCQVFHWKAESWYGVEGQCVVEVRQTYSNRSCVAIQLQQTGQLYLNAWVLPNTVICHASPTDVSISVYMGGRKENYLIHFHSAADAVAMYQILQRMHQESLKSDSASVRASVVPPSNLMRSLSIDDEPAPKEDNTTVPQSLRLVMQCKTKLFVQNEHSKWSSFGSVQMKISQQLPSKRMHIEIENKSTKLVSALVLSRNVERISPKRITILLVNEKERQRMVYMVQIKEEETGNKMFEYLKTKNAENGW</sequence>
<feature type="compositionally biased region" description="Basic and acidic residues" evidence="1">
    <location>
        <begin position="425"/>
        <end position="438"/>
    </location>
</feature>
<organism evidence="3">
    <name type="scientific">Lichtheimia ramosa</name>
    <dbReference type="NCBI Taxonomy" id="688394"/>
    <lineage>
        <taxon>Eukaryota</taxon>
        <taxon>Fungi</taxon>
        <taxon>Fungi incertae sedis</taxon>
        <taxon>Mucoromycota</taxon>
        <taxon>Mucoromycotina</taxon>
        <taxon>Mucoromycetes</taxon>
        <taxon>Mucorales</taxon>
        <taxon>Lichtheimiaceae</taxon>
        <taxon>Lichtheimia</taxon>
    </lineage>
</organism>
<evidence type="ECO:0000313" key="3">
    <source>
        <dbReference type="EMBL" id="CDS07986.1"/>
    </source>
</evidence>
<feature type="compositionally biased region" description="Polar residues" evidence="1">
    <location>
        <begin position="1"/>
        <end position="13"/>
    </location>
</feature>
<feature type="domain" description="DH" evidence="2">
    <location>
        <begin position="35"/>
        <end position="214"/>
    </location>
</feature>
<feature type="compositionally biased region" description="Low complexity" evidence="1">
    <location>
        <begin position="14"/>
        <end position="25"/>
    </location>
</feature>
<dbReference type="InterPro" id="IPR035899">
    <property type="entry name" value="DBL_dom_sf"/>
</dbReference>
<name>A0A077WJR8_9FUNG</name>
<dbReference type="GO" id="GO:0005085">
    <property type="term" value="F:guanyl-nucleotide exchange factor activity"/>
    <property type="evidence" value="ECO:0007669"/>
    <property type="project" value="InterPro"/>
</dbReference>
<feature type="compositionally biased region" description="Low complexity" evidence="1">
    <location>
        <begin position="698"/>
        <end position="711"/>
    </location>
</feature>
<proteinExistence type="predicted"/>
<protein>
    <recommendedName>
        <fullName evidence="2">DH domain-containing protein</fullName>
    </recommendedName>
</protein>
<accession>A0A077WJR8</accession>
<feature type="region of interest" description="Disordered" evidence="1">
    <location>
        <begin position="1"/>
        <end position="37"/>
    </location>
</feature>
<feature type="region of interest" description="Disordered" evidence="1">
    <location>
        <begin position="586"/>
        <end position="764"/>
    </location>
</feature>
<feature type="compositionally biased region" description="Polar residues" evidence="1">
    <location>
        <begin position="620"/>
        <end position="641"/>
    </location>
</feature>
<dbReference type="SMART" id="SM00325">
    <property type="entry name" value="RhoGEF"/>
    <property type="match status" value="1"/>
</dbReference>
<feature type="compositionally biased region" description="Polar residues" evidence="1">
    <location>
        <begin position="541"/>
        <end position="557"/>
    </location>
</feature>
<dbReference type="SUPFAM" id="SSF50729">
    <property type="entry name" value="PH domain-like"/>
    <property type="match status" value="1"/>
</dbReference>
<gene>
    <name evidence="3" type="ORF">LRAMOSA01935</name>
</gene>
<dbReference type="SUPFAM" id="SSF48065">
    <property type="entry name" value="DBL homology domain (DH-domain)"/>
    <property type="match status" value="1"/>
</dbReference>
<feature type="compositionally biased region" description="Polar residues" evidence="1">
    <location>
        <begin position="414"/>
        <end position="424"/>
    </location>
</feature>
<dbReference type="OrthoDB" id="6244550at2759"/>
<dbReference type="CDD" id="cd00821">
    <property type="entry name" value="PH"/>
    <property type="match status" value="1"/>
</dbReference>